<keyword evidence="1" id="KW-1133">Transmembrane helix</keyword>
<protein>
    <submittedName>
        <fullName evidence="2">Uncharacterized protein</fullName>
    </submittedName>
</protein>
<sequence length="415" mass="48118">MRSRRMLCRKQCIFLIVVLPLLIVPAVLIIKHSDGHIDEIFIPPKRLPNSQGTYIGPVVQYEHVNLTGVQKIVRPIDAPKARPAKCNDYVWSGNCRDTCYSFNILVRKKQRKQIVLKCEKSKTQLNSVYTPKQKMVHKVDFRDSCLQKVTEWYCRDKLSVPNIVHYVWFGKWEFQFIHFLSFLSAFKVQKPCLIMVHADKLPTGNLWNYFLQICQKVVHVKRKQPKTVMDKKLTFIEHKADVAKLEALKEYGGIYLDTDQVLLKPLEKFRSYDVTIGLDNGGQVANSIILAKKNAAFIKLWLEEYRTFTKNDGNKHSQIIPFTLAQKFPHFVKIVGDELSAPNAHKISDLYARNVDWTRQYGMHMHLKLRQKSFGKEKFDMHTVKTMNTTAGAVARYILYGNTDLCTSPKGYIIH</sequence>
<dbReference type="SUPFAM" id="SSF53448">
    <property type="entry name" value="Nucleotide-diphospho-sugar transferases"/>
    <property type="match status" value="1"/>
</dbReference>
<dbReference type="PANTHER" id="PTHR46830:SF1">
    <property type="entry name" value="ALPHA-1,4-N-ACETYLGLUCOSAMINYLTRANSFERASE"/>
    <property type="match status" value="1"/>
</dbReference>
<evidence type="ECO:0000313" key="3">
    <source>
        <dbReference type="Proteomes" id="UP000828390"/>
    </source>
</evidence>
<keyword evidence="3" id="KW-1185">Reference proteome</keyword>
<proteinExistence type="predicted"/>
<dbReference type="Proteomes" id="UP000828390">
    <property type="component" value="Unassembled WGS sequence"/>
</dbReference>
<dbReference type="InterPro" id="IPR007577">
    <property type="entry name" value="GlycoTrfase_DXD_sugar-bd_CS"/>
</dbReference>
<accession>A0A9D4GRS5</accession>
<name>A0A9D4GRS5_DREPO</name>
<comment type="caution">
    <text evidence="2">The sequence shown here is derived from an EMBL/GenBank/DDBJ whole genome shotgun (WGS) entry which is preliminary data.</text>
</comment>
<dbReference type="OrthoDB" id="6150660at2759"/>
<dbReference type="EMBL" id="JAIWYP010000005">
    <property type="protein sequence ID" value="KAH3820349.1"/>
    <property type="molecule type" value="Genomic_DNA"/>
</dbReference>
<dbReference type="Gene3D" id="3.90.550.20">
    <property type="match status" value="1"/>
</dbReference>
<feature type="transmembrane region" description="Helical" evidence="1">
    <location>
        <begin position="12"/>
        <end position="30"/>
    </location>
</feature>
<dbReference type="Pfam" id="PF04488">
    <property type="entry name" value="Gly_transf_sug"/>
    <property type="match status" value="1"/>
</dbReference>
<organism evidence="2 3">
    <name type="scientific">Dreissena polymorpha</name>
    <name type="common">Zebra mussel</name>
    <name type="synonym">Mytilus polymorpha</name>
    <dbReference type="NCBI Taxonomy" id="45954"/>
    <lineage>
        <taxon>Eukaryota</taxon>
        <taxon>Metazoa</taxon>
        <taxon>Spiralia</taxon>
        <taxon>Lophotrochozoa</taxon>
        <taxon>Mollusca</taxon>
        <taxon>Bivalvia</taxon>
        <taxon>Autobranchia</taxon>
        <taxon>Heteroconchia</taxon>
        <taxon>Euheterodonta</taxon>
        <taxon>Imparidentia</taxon>
        <taxon>Neoheterodontei</taxon>
        <taxon>Myida</taxon>
        <taxon>Dreissenoidea</taxon>
        <taxon>Dreissenidae</taxon>
        <taxon>Dreissena</taxon>
    </lineage>
</organism>
<evidence type="ECO:0000256" key="1">
    <source>
        <dbReference type="SAM" id="Phobius"/>
    </source>
</evidence>
<gene>
    <name evidence="2" type="ORF">DPMN_122095</name>
</gene>
<evidence type="ECO:0000313" key="2">
    <source>
        <dbReference type="EMBL" id="KAH3820349.1"/>
    </source>
</evidence>
<reference evidence="2" key="2">
    <citation type="submission" date="2020-11" db="EMBL/GenBank/DDBJ databases">
        <authorList>
            <person name="McCartney M.A."/>
            <person name="Auch B."/>
            <person name="Kono T."/>
            <person name="Mallez S."/>
            <person name="Becker A."/>
            <person name="Gohl D.M."/>
            <person name="Silverstein K.A.T."/>
            <person name="Koren S."/>
            <person name="Bechman K.B."/>
            <person name="Herman A."/>
            <person name="Abrahante J.E."/>
            <person name="Garbe J."/>
        </authorList>
    </citation>
    <scope>NUCLEOTIDE SEQUENCE</scope>
    <source>
        <strain evidence="2">Duluth1</strain>
        <tissue evidence="2">Whole animal</tissue>
    </source>
</reference>
<dbReference type="PANTHER" id="PTHR46830">
    <property type="entry name" value="TRANSFERASE, PUTATIVE-RELATED"/>
    <property type="match status" value="1"/>
</dbReference>
<keyword evidence="1" id="KW-0812">Transmembrane</keyword>
<reference evidence="2" key="1">
    <citation type="journal article" date="2019" name="bioRxiv">
        <title>The Genome of the Zebra Mussel, Dreissena polymorpha: A Resource for Invasive Species Research.</title>
        <authorList>
            <person name="McCartney M.A."/>
            <person name="Auch B."/>
            <person name="Kono T."/>
            <person name="Mallez S."/>
            <person name="Zhang Y."/>
            <person name="Obille A."/>
            <person name="Becker A."/>
            <person name="Abrahante J.E."/>
            <person name="Garbe J."/>
            <person name="Badalamenti J.P."/>
            <person name="Herman A."/>
            <person name="Mangelson H."/>
            <person name="Liachko I."/>
            <person name="Sullivan S."/>
            <person name="Sone E.D."/>
            <person name="Koren S."/>
            <person name="Silverstein K.A.T."/>
            <person name="Beckman K.B."/>
            <person name="Gohl D.M."/>
        </authorList>
    </citation>
    <scope>NUCLEOTIDE SEQUENCE</scope>
    <source>
        <strain evidence="2">Duluth1</strain>
        <tissue evidence="2">Whole animal</tissue>
    </source>
</reference>
<dbReference type="AlphaFoldDB" id="A0A9D4GRS5"/>
<dbReference type="InterPro" id="IPR029044">
    <property type="entry name" value="Nucleotide-diphossugar_trans"/>
</dbReference>
<keyword evidence="1" id="KW-0472">Membrane</keyword>